<keyword evidence="4" id="KW-1185">Reference proteome</keyword>
<accession>A0A8C4XS64</accession>
<feature type="compositionally biased region" description="Basic residues" evidence="1">
    <location>
        <begin position="122"/>
        <end position="139"/>
    </location>
</feature>
<dbReference type="GO" id="GO:0005516">
    <property type="term" value="F:calmodulin binding"/>
    <property type="evidence" value="ECO:0007669"/>
    <property type="project" value="TreeGrafter"/>
</dbReference>
<dbReference type="OrthoDB" id="252964at2759"/>
<feature type="region of interest" description="Disordered" evidence="1">
    <location>
        <begin position="122"/>
        <end position="150"/>
    </location>
</feature>
<dbReference type="PANTHER" id="PTHR10699">
    <property type="entry name" value="NEUROMODULIN"/>
    <property type="match status" value="1"/>
</dbReference>
<dbReference type="SUPFAM" id="SSF47391">
    <property type="entry name" value="Dimerization-anchoring domain of cAMP-dependent PK regulatory subunit"/>
    <property type="match status" value="1"/>
</dbReference>
<evidence type="ECO:0000313" key="3">
    <source>
        <dbReference type="Ensembl" id="ENSFTIP00000017856.1"/>
    </source>
</evidence>
<evidence type="ECO:0000313" key="4">
    <source>
        <dbReference type="Proteomes" id="UP000694562"/>
    </source>
</evidence>
<dbReference type="Proteomes" id="UP000694562">
    <property type="component" value="Unplaced"/>
</dbReference>
<dbReference type="PANTHER" id="PTHR10699:SF11">
    <property type="entry name" value="IGLOO, ISOFORM A"/>
    <property type="match status" value="1"/>
</dbReference>
<dbReference type="AlphaFoldDB" id="A0A8C4XS64"/>
<dbReference type="Ensembl" id="ENSFTIT00000018605.1">
    <property type="protein sequence ID" value="ENSFTIP00000017856.1"/>
    <property type="gene ID" value="ENSFTIG00000011813.1"/>
</dbReference>
<evidence type="ECO:0000256" key="1">
    <source>
        <dbReference type="SAM" id="MobiDB-lite"/>
    </source>
</evidence>
<reference evidence="3" key="2">
    <citation type="submission" date="2025-09" db="UniProtKB">
        <authorList>
            <consortium name="Ensembl"/>
        </authorList>
    </citation>
    <scope>IDENTIFICATION</scope>
</reference>
<dbReference type="InterPro" id="IPR003117">
    <property type="entry name" value="cAMP_dep_PK_reg_su_I/II_a/b"/>
</dbReference>
<dbReference type="Gene3D" id="1.20.890.10">
    <property type="entry name" value="cAMP-dependent protein kinase regulatory subunit, dimerization-anchoring domain"/>
    <property type="match status" value="1"/>
</dbReference>
<sequence>MSIPTSSSTLRLPAGFQNLLEELALEVLRVQPTDVVAFAAQHFQRLLEQREESSADLAVWGAQLEDKLLSQPPFQVGCPPCPPLERIRGAWGKGLGPCPPPNPPALVLHHLTCRFSCFSSRNRRRTRRRRTRTRRRRQGSRQAAVHPRAR</sequence>
<feature type="domain" description="RIIa" evidence="2">
    <location>
        <begin position="14"/>
        <end position="51"/>
    </location>
</feature>
<organism evidence="3 4">
    <name type="scientific">Falco tinnunculus</name>
    <name type="common">Common kestrel</name>
    <dbReference type="NCBI Taxonomy" id="100819"/>
    <lineage>
        <taxon>Eukaryota</taxon>
        <taxon>Metazoa</taxon>
        <taxon>Chordata</taxon>
        <taxon>Craniata</taxon>
        <taxon>Vertebrata</taxon>
        <taxon>Euteleostomi</taxon>
        <taxon>Archelosauria</taxon>
        <taxon>Archosauria</taxon>
        <taxon>Dinosauria</taxon>
        <taxon>Saurischia</taxon>
        <taxon>Theropoda</taxon>
        <taxon>Coelurosauria</taxon>
        <taxon>Aves</taxon>
        <taxon>Neognathae</taxon>
        <taxon>Neoaves</taxon>
        <taxon>Telluraves</taxon>
        <taxon>Australaves</taxon>
        <taxon>Falconiformes</taxon>
        <taxon>Falconidae</taxon>
        <taxon>Falco</taxon>
    </lineage>
</organism>
<dbReference type="SMART" id="SM00394">
    <property type="entry name" value="RIIa"/>
    <property type="match status" value="1"/>
</dbReference>
<evidence type="ECO:0000259" key="2">
    <source>
        <dbReference type="SMART" id="SM00394"/>
    </source>
</evidence>
<proteinExistence type="predicted"/>
<reference evidence="3" key="1">
    <citation type="submission" date="2025-08" db="UniProtKB">
        <authorList>
            <consortium name="Ensembl"/>
        </authorList>
    </citation>
    <scope>IDENTIFICATION</scope>
</reference>
<protein>
    <recommendedName>
        <fullName evidence="2">RIIa domain-containing protein</fullName>
    </recommendedName>
</protein>
<name>A0A8C4XS64_FALTI</name>
<dbReference type="Pfam" id="PF02197">
    <property type="entry name" value="RIIa"/>
    <property type="match status" value="1"/>
</dbReference>